<gene>
    <name evidence="1" type="ORF">GJR99_06360</name>
</gene>
<accession>A0A6A8G6D8</accession>
<dbReference type="InterPro" id="IPR055687">
    <property type="entry name" value="DUF7263"/>
</dbReference>
<dbReference type="RefSeq" id="WP_151110377.1">
    <property type="nucleotide sequence ID" value="NZ_WKJQ01000001.1"/>
</dbReference>
<evidence type="ECO:0000313" key="2">
    <source>
        <dbReference type="Proteomes" id="UP000443423"/>
    </source>
</evidence>
<keyword evidence="2" id="KW-1185">Reference proteome</keyword>
<comment type="caution">
    <text evidence="1">The sequence shown here is derived from an EMBL/GenBank/DDBJ whole genome shotgun (WGS) entry which is preliminary data.</text>
</comment>
<organism evidence="1 2">
    <name type="scientific">Haloferax marinum</name>
    <dbReference type="NCBI Taxonomy" id="2666143"/>
    <lineage>
        <taxon>Archaea</taxon>
        <taxon>Methanobacteriati</taxon>
        <taxon>Methanobacteriota</taxon>
        <taxon>Stenosarchaea group</taxon>
        <taxon>Halobacteria</taxon>
        <taxon>Halobacteriales</taxon>
        <taxon>Haloferacaceae</taxon>
        <taxon>Haloferax</taxon>
    </lineage>
</organism>
<dbReference type="Pfam" id="PF23924">
    <property type="entry name" value="DUF7263"/>
    <property type="match status" value="1"/>
</dbReference>
<dbReference type="OrthoDB" id="270259at2157"/>
<dbReference type="Proteomes" id="UP000443423">
    <property type="component" value="Unassembled WGS sequence"/>
</dbReference>
<dbReference type="EMBL" id="WKJQ01000001">
    <property type="protein sequence ID" value="MRW96198.1"/>
    <property type="molecule type" value="Genomic_DNA"/>
</dbReference>
<sequence length="240" mass="25419">MPKPRPFVERGGPNPFETRRGQTTLAGLAVALVLLTTVTAGSIVAADRALADATSSPLEQHRAERAAEALVTDGPITTSDGYVSPSLANETNASELSTAVPALRGVSFTVRFAGREIARQGTVTDGSRVSRGVVVVETRTDSERIELEDGMVGTLDGQTDEIQVDIDPRNNTTVRTIRVDDRVVLHRPTGLRGTHTVAVSSYASPVVRVEAAGDDPEGTVTVTATVFETRTERVEVSVDA</sequence>
<evidence type="ECO:0000313" key="1">
    <source>
        <dbReference type="EMBL" id="MRW96198.1"/>
    </source>
</evidence>
<protein>
    <submittedName>
        <fullName evidence="1">Uncharacterized protein</fullName>
    </submittedName>
</protein>
<reference evidence="1 2" key="1">
    <citation type="submission" date="2019-11" db="EMBL/GenBank/DDBJ databases">
        <title>Whole genome sequence of Haloferax sp. MBLA0078.</title>
        <authorList>
            <person name="Seo M.-J."/>
            <person name="Cho E.-S."/>
        </authorList>
    </citation>
    <scope>NUCLEOTIDE SEQUENCE [LARGE SCALE GENOMIC DNA]</scope>
    <source>
        <strain evidence="1 2">MBLA0078</strain>
    </source>
</reference>
<name>A0A6A8G6D8_9EURY</name>
<dbReference type="AlphaFoldDB" id="A0A6A8G6D8"/>
<proteinExistence type="predicted"/>